<proteinExistence type="predicted"/>
<dbReference type="CDD" id="cd02440">
    <property type="entry name" value="AdoMet_MTases"/>
    <property type="match status" value="1"/>
</dbReference>
<dbReference type="Pfam" id="PF13649">
    <property type="entry name" value="Methyltransf_25"/>
    <property type="match status" value="1"/>
</dbReference>
<accession>A0A9D8KFS1</accession>
<protein>
    <submittedName>
        <fullName evidence="2">Class I SAM-dependent methyltransferase</fullName>
    </submittedName>
</protein>
<dbReference type="PANTHER" id="PTHR42912:SF93">
    <property type="entry name" value="N6-ADENOSINE-METHYLTRANSFERASE TMT1A"/>
    <property type="match status" value="1"/>
</dbReference>
<organism evidence="2 3">
    <name type="scientific">Candidatus Zymogenus saltonus</name>
    <dbReference type="NCBI Taxonomy" id="2844893"/>
    <lineage>
        <taxon>Bacteria</taxon>
        <taxon>Deltaproteobacteria</taxon>
        <taxon>Candidatus Zymogenia</taxon>
        <taxon>Candidatus Zymogeniales</taxon>
        <taxon>Candidatus Zymogenaceae</taxon>
        <taxon>Candidatus Zymogenus</taxon>
    </lineage>
</organism>
<dbReference type="EMBL" id="JAFGIX010000046">
    <property type="protein sequence ID" value="MBN1573358.1"/>
    <property type="molecule type" value="Genomic_DNA"/>
</dbReference>
<comment type="caution">
    <text evidence="2">The sequence shown here is derived from an EMBL/GenBank/DDBJ whole genome shotgun (WGS) entry which is preliminary data.</text>
</comment>
<dbReference type="Proteomes" id="UP000809273">
    <property type="component" value="Unassembled WGS sequence"/>
</dbReference>
<name>A0A9D8KFS1_9DELT</name>
<dbReference type="InterPro" id="IPR029063">
    <property type="entry name" value="SAM-dependent_MTases_sf"/>
</dbReference>
<evidence type="ECO:0000259" key="1">
    <source>
        <dbReference type="Pfam" id="PF13649"/>
    </source>
</evidence>
<sequence length="188" mass="20664">MNSIRGERGHRPGRLASSLAFWTITLMHDNPLLPFLKDPYRQLSEAGLEPGQKVLEVGCGPGFFTIPAAKIVGEDGIVYALDVNPLTIERVQKKIKKDGIKNVRPLCKNGSDTGLPDSSIDLAFIFGTLHFYGGLEGVISETHRILKTNGTLSFERTRGSEAELRGLIESAGFRYSGGRGRIFTFKKE</sequence>
<keyword evidence="2" id="KW-0489">Methyltransferase</keyword>
<dbReference type="SUPFAM" id="SSF53335">
    <property type="entry name" value="S-adenosyl-L-methionine-dependent methyltransferases"/>
    <property type="match status" value="1"/>
</dbReference>
<evidence type="ECO:0000313" key="3">
    <source>
        <dbReference type="Proteomes" id="UP000809273"/>
    </source>
</evidence>
<dbReference type="PANTHER" id="PTHR42912">
    <property type="entry name" value="METHYLTRANSFERASE"/>
    <property type="match status" value="1"/>
</dbReference>
<feature type="domain" description="Methyltransferase" evidence="1">
    <location>
        <begin position="54"/>
        <end position="150"/>
    </location>
</feature>
<evidence type="ECO:0000313" key="2">
    <source>
        <dbReference type="EMBL" id="MBN1573358.1"/>
    </source>
</evidence>
<dbReference type="GO" id="GO:0008168">
    <property type="term" value="F:methyltransferase activity"/>
    <property type="evidence" value="ECO:0007669"/>
    <property type="project" value="UniProtKB-KW"/>
</dbReference>
<dbReference type="GO" id="GO:0032259">
    <property type="term" value="P:methylation"/>
    <property type="evidence" value="ECO:0007669"/>
    <property type="project" value="UniProtKB-KW"/>
</dbReference>
<dbReference type="Gene3D" id="3.40.50.150">
    <property type="entry name" value="Vaccinia Virus protein VP39"/>
    <property type="match status" value="1"/>
</dbReference>
<dbReference type="InterPro" id="IPR050508">
    <property type="entry name" value="Methyltransf_Superfamily"/>
</dbReference>
<dbReference type="AlphaFoldDB" id="A0A9D8KFS1"/>
<reference evidence="2" key="2">
    <citation type="submission" date="2021-01" db="EMBL/GenBank/DDBJ databases">
        <authorList>
            <person name="Hahn C.R."/>
            <person name="Youssef N.H."/>
            <person name="Elshahed M."/>
        </authorList>
    </citation>
    <scope>NUCLEOTIDE SEQUENCE</scope>
    <source>
        <strain evidence="2">Zod_Metabat.24</strain>
    </source>
</reference>
<reference evidence="2" key="1">
    <citation type="journal article" date="2021" name="Environ. Microbiol.">
        <title>Genomic characterization of three novel Desulfobacterota classes expand the metabolic and phylogenetic diversity of the phylum.</title>
        <authorList>
            <person name="Murphy C.L."/>
            <person name="Biggerstaff J."/>
            <person name="Eichhorn A."/>
            <person name="Ewing E."/>
            <person name="Shahan R."/>
            <person name="Soriano D."/>
            <person name="Stewart S."/>
            <person name="VanMol K."/>
            <person name="Walker R."/>
            <person name="Walters P."/>
            <person name="Elshahed M.S."/>
            <person name="Youssef N.H."/>
        </authorList>
    </citation>
    <scope>NUCLEOTIDE SEQUENCE</scope>
    <source>
        <strain evidence="2">Zod_Metabat.24</strain>
    </source>
</reference>
<dbReference type="InterPro" id="IPR041698">
    <property type="entry name" value="Methyltransf_25"/>
</dbReference>
<keyword evidence="2" id="KW-0808">Transferase</keyword>
<gene>
    <name evidence="2" type="ORF">JW984_09210</name>
</gene>